<evidence type="ECO:0000313" key="2">
    <source>
        <dbReference type="EMBL" id="KAF5930109.1"/>
    </source>
</evidence>
<comment type="caution">
    <text evidence="2">The sequence shown here is derived from an EMBL/GenBank/DDBJ whole genome shotgun (WGS) entry which is preliminary data.</text>
</comment>
<evidence type="ECO:0000256" key="1">
    <source>
        <dbReference type="SAM" id="MobiDB-lite"/>
    </source>
</evidence>
<reference evidence="2 3" key="2">
    <citation type="submission" date="2020-07" db="EMBL/GenBank/DDBJ databases">
        <title>Genome assembly of wild tea tree DASZ reveals pedigree and selection history of tea varieties.</title>
        <authorList>
            <person name="Zhang W."/>
        </authorList>
    </citation>
    <scope>NUCLEOTIDE SEQUENCE [LARGE SCALE GENOMIC DNA]</scope>
    <source>
        <strain evidence="3">cv. G240</strain>
        <tissue evidence="2">Leaf</tissue>
    </source>
</reference>
<proteinExistence type="predicted"/>
<dbReference type="AlphaFoldDB" id="A0A7J7FPT5"/>
<name>A0A7J7FPT5_CAMSI</name>
<evidence type="ECO:0000313" key="3">
    <source>
        <dbReference type="Proteomes" id="UP000593564"/>
    </source>
</evidence>
<keyword evidence="3" id="KW-1185">Reference proteome</keyword>
<gene>
    <name evidence="2" type="ORF">HYC85_030982</name>
</gene>
<feature type="region of interest" description="Disordered" evidence="1">
    <location>
        <begin position="31"/>
        <end position="65"/>
    </location>
</feature>
<accession>A0A7J7FPT5</accession>
<reference evidence="3" key="1">
    <citation type="journal article" date="2020" name="Nat. Commun.">
        <title>Genome assembly of wild tea tree DASZ reveals pedigree and selection history of tea varieties.</title>
        <authorList>
            <person name="Zhang W."/>
            <person name="Zhang Y."/>
            <person name="Qiu H."/>
            <person name="Guo Y."/>
            <person name="Wan H."/>
            <person name="Zhang X."/>
            <person name="Scossa F."/>
            <person name="Alseekh S."/>
            <person name="Zhang Q."/>
            <person name="Wang P."/>
            <person name="Xu L."/>
            <person name="Schmidt M.H."/>
            <person name="Jia X."/>
            <person name="Li D."/>
            <person name="Zhu A."/>
            <person name="Guo F."/>
            <person name="Chen W."/>
            <person name="Ni D."/>
            <person name="Usadel B."/>
            <person name="Fernie A.R."/>
            <person name="Wen W."/>
        </authorList>
    </citation>
    <scope>NUCLEOTIDE SEQUENCE [LARGE SCALE GENOMIC DNA]</scope>
    <source>
        <strain evidence="3">cv. G240</strain>
    </source>
</reference>
<protein>
    <submittedName>
        <fullName evidence="2">Uncharacterized protein</fullName>
    </submittedName>
</protein>
<dbReference type="Proteomes" id="UP000593564">
    <property type="component" value="Unassembled WGS sequence"/>
</dbReference>
<dbReference type="EMBL" id="JACBKZ010000015">
    <property type="protein sequence ID" value="KAF5930109.1"/>
    <property type="molecule type" value="Genomic_DNA"/>
</dbReference>
<sequence length="65" mass="7428">MKLTKFLKTACVHVLEISSGIRRPYDIHQYPARSLPSKNVPPKSRLASAPPTQHPKVLRRLQQIQ</sequence>
<organism evidence="2 3">
    <name type="scientific">Camellia sinensis</name>
    <name type="common">Tea plant</name>
    <name type="synonym">Thea sinensis</name>
    <dbReference type="NCBI Taxonomy" id="4442"/>
    <lineage>
        <taxon>Eukaryota</taxon>
        <taxon>Viridiplantae</taxon>
        <taxon>Streptophyta</taxon>
        <taxon>Embryophyta</taxon>
        <taxon>Tracheophyta</taxon>
        <taxon>Spermatophyta</taxon>
        <taxon>Magnoliopsida</taxon>
        <taxon>eudicotyledons</taxon>
        <taxon>Gunneridae</taxon>
        <taxon>Pentapetalae</taxon>
        <taxon>asterids</taxon>
        <taxon>Ericales</taxon>
        <taxon>Theaceae</taxon>
        <taxon>Camellia</taxon>
    </lineage>
</organism>